<dbReference type="RefSeq" id="WP_088171754.1">
    <property type="nucleotide sequence ID" value="NZ_NCQP01000001.1"/>
</dbReference>
<dbReference type="EMBL" id="NCQP01000001">
    <property type="protein sequence ID" value="OWJ55625.1"/>
    <property type="molecule type" value="Genomic_DNA"/>
</dbReference>
<evidence type="ECO:0000313" key="1">
    <source>
        <dbReference type="EMBL" id="OWJ55625.1"/>
    </source>
</evidence>
<gene>
    <name evidence="1" type="ORF">Pdsh_02225</name>
</gene>
<protein>
    <submittedName>
        <fullName evidence="1">Uncharacterized protein</fullName>
    </submittedName>
</protein>
<proteinExistence type="predicted"/>
<comment type="caution">
    <text evidence="1">The sequence shown here is derived from an EMBL/GenBank/DDBJ whole genome shotgun (WGS) entry which is preliminary data.</text>
</comment>
<name>A0A211YRE4_9CREN</name>
<dbReference type="Proteomes" id="UP000196694">
    <property type="component" value="Unassembled WGS sequence"/>
</dbReference>
<organism evidence="1 2">
    <name type="scientific">Pyrodictium delaneyi</name>
    <dbReference type="NCBI Taxonomy" id="1273541"/>
    <lineage>
        <taxon>Archaea</taxon>
        <taxon>Thermoproteota</taxon>
        <taxon>Thermoprotei</taxon>
        <taxon>Desulfurococcales</taxon>
        <taxon>Pyrodictiaceae</taxon>
        <taxon>Pyrodictium</taxon>
    </lineage>
</organism>
<keyword evidence="2" id="KW-1185">Reference proteome</keyword>
<reference evidence="1 2" key="1">
    <citation type="submission" date="2017-05" db="EMBL/GenBank/DDBJ databases">
        <title>The draft genome of the hyperthermophilic archaeon 'Pyrodictium delaneyi strain Hulk', an iron and nitrate reducer, reveals the capacity for sulfate reduction.</title>
        <authorList>
            <person name="Demey L.M."/>
            <person name="Miller C."/>
            <person name="Manzella M."/>
            <person name="Reguera G."/>
            <person name="Kashefi K."/>
        </authorList>
    </citation>
    <scope>NUCLEOTIDE SEQUENCE [LARGE SCALE GENOMIC DNA]</scope>
    <source>
        <strain evidence="1 2">Hulk</strain>
    </source>
</reference>
<accession>A0A211YRE4</accession>
<dbReference type="AlphaFoldDB" id="A0A211YRE4"/>
<evidence type="ECO:0000313" key="2">
    <source>
        <dbReference type="Proteomes" id="UP000196694"/>
    </source>
</evidence>
<sequence length="63" mass="7303">MTCTRAQVVALLEKIEKELAGLCRELEIDRERCESLLSPLRLRKNRLLEVEAERADYELMALA</sequence>